<dbReference type="InterPro" id="IPR008816">
    <property type="entry name" value="Gly_zipper_2TM_dom"/>
</dbReference>
<feature type="domain" description="Glycine zipper 2TM" evidence="6">
    <location>
        <begin position="147"/>
        <end position="188"/>
    </location>
</feature>
<evidence type="ECO:0000256" key="3">
    <source>
        <dbReference type="ARBA" id="ARBA00015281"/>
    </source>
</evidence>
<dbReference type="AlphaFoldDB" id="A0A1I5KX25"/>
<evidence type="ECO:0000256" key="1">
    <source>
        <dbReference type="ARBA" id="ARBA00004459"/>
    </source>
</evidence>
<evidence type="ECO:0000313" key="7">
    <source>
        <dbReference type="EMBL" id="SFO89156.1"/>
    </source>
</evidence>
<comment type="similarity">
    <text evidence="2">Belongs to the rickettsiale 17 kDa surface antigen family.</text>
</comment>
<organism evidence="7 8">
    <name type="scientific">Qipengyuania nanhaisediminis</name>
    <dbReference type="NCBI Taxonomy" id="604088"/>
    <lineage>
        <taxon>Bacteria</taxon>
        <taxon>Pseudomonadati</taxon>
        <taxon>Pseudomonadota</taxon>
        <taxon>Alphaproteobacteria</taxon>
        <taxon>Sphingomonadales</taxon>
        <taxon>Erythrobacteraceae</taxon>
        <taxon>Qipengyuania</taxon>
    </lineage>
</organism>
<evidence type="ECO:0000256" key="2">
    <source>
        <dbReference type="ARBA" id="ARBA00008681"/>
    </source>
</evidence>
<evidence type="ECO:0000256" key="4">
    <source>
        <dbReference type="ARBA" id="ARBA00023288"/>
    </source>
</evidence>
<dbReference type="Proteomes" id="UP000199331">
    <property type="component" value="Unassembled WGS sequence"/>
</dbReference>
<reference evidence="8" key="1">
    <citation type="submission" date="2016-10" db="EMBL/GenBank/DDBJ databases">
        <authorList>
            <person name="Varghese N."/>
            <person name="Submissions S."/>
        </authorList>
    </citation>
    <scope>NUCLEOTIDE SEQUENCE [LARGE SCALE GENOMIC DNA]</scope>
    <source>
        <strain evidence="8">CGMCC 1.7715</strain>
    </source>
</reference>
<dbReference type="EMBL" id="FOWZ01000001">
    <property type="protein sequence ID" value="SFO89156.1"/>
    <property type="molecule type" value="Genomic_DNA"/>
</dbReference>
<keyword evidence="8" id="KW-1185">Reference proteome</keyword>
<dbReference type="Pfam" id="PF05433">
    <property type="entry name" value="Rick_17kDa_Anti"/>
    <property type="match status" value="1"/>
</dbReference>
<gene>
    <name evidence="7" type="ORF">SAMN04488060_0559</name>
</gene>
<sequence length="254" mass="26718">MKNFAIALSGAALCAFTPVSAQTSEGDAASAGDAPADRGIEVEVVETVFPTERVIPRRQPPVVIERVEIEDVPDRAGANFTRTPSVPTARRVVTKRRMYTQGSQGEQVEVIGLPAGAHVVQFDREAWLAECRSRLATYDETDRGKVLGALVGGAIGGVAGNRIAGDGNRSLGTVVGAGVGAAAGSAVGDSVDDARRGAASLYGECEAYLDDYMESAAAGELRHSPSYYGQEYMLVPVTVSEPQKAVYREVTPEE</sequence>
<dbReference type="STRING" id="604088.SAMN04488060_0559"/>
<keyword evidence="5" id="KW-0732">Signal</keyword>
<keyword evidence="4" id="KW-0449">Lipoprotein</keyword>
<protein>
    <recommendedName>
        <fullName evidence="3">17 kDa surface antigen</fullName>
    </recommendedName>
</protein>
<comment type="subcellular location">
    <subcellularLocation>
        <location evidence="1">Cell outer membrane</location>
        <topology evidence="1">Lipid-anchor</topology>
    </subcellularLocation>
</comment>
<dbReference type="RefSeq" id="WP_245755733.1">
    <property type="nucleotide sequence ID" value="NZ_FOWZ01000001.1"/>
</dbReference>
<accession>A0A1I5KX25</accession>
<evidence type="ECO:0000313" key="8">
    <source>
        <dbReference type="Proteomes" id="UP000199331"/>
    </source>
</evidence>
<proteinExistence type="inferred from homology"/>
<name>A0A1I5KX25_9SPHN</name>
<feature type="signal peptide" evidence="5">
    <location>
        <begin position="1"/>
        <end position="21"/>
    </location>
</feature>
<feature type="chain" id="PRO_5011751064" description="17 kDa surface antigen" evidence="5">
    <location>
        <begin position="22"/>
        <end position="254"/>
    </location>
</feature>
<dbReference type="GO" id="GO:0009279">
    <property type="term" value="C:cell outer membrane"/>
    <property type="evidence" value="ECO:0007669"/>
    <property type="project" value="UniProtKB-SubCell"/>
</dbReference>
<evidence type="ECO:0000259" key="6">
    <source>
        <dbReference type="Pfam" id="PF05433"/>
    </source>
</evidence>
<evidence type="ECO:0000256" key="5">
    <source>
        <dbReference type="SAM" id="SignalP"/>
    </source>
</evidence>